<dbReference type="HAMAP" id="MF_01813">
    <property type="entry name" value="MenG_UbiE_methyltr"/>
    <property type="match status" value="1"/>
</dbReference>
<sequence length="235" mass="26027">MQSRELPFVREMFDSIAPRYDLLNRLLSLRQDVVWRKKLVSAMRLPENGRVLDVACGTGDVTLEIVRQKGAMVSVTGIDFSPGMLRLAREKIQRTPHPAVSLLAGDALALPFGAGSFHAVTIAFGIRNIQDKAGALKAFFDCLLPGGMVLVLELATPKKTRLRDAYLTYFQRVLPIIGRLFSNHRFAYSYLPESVTRFPTTGAFMSIMADAGFGHISCRRLTLGIANLFVGVKPR</sequence>
<dbReference type="EC" id="2.1.1.163" evidence="5"/>
<evidence type="ECO:0000256" key="2">
    <source>
        <dbReference type="ARBA" id="ARBA00022603"/>
    </source>
</evidence>
<dbReference type="PANTHER" id="PTHR43591:SF24">
    <property type="entry name" value="2-METHOXY-6-POLYPRENYL-1,4-BENZOQUINOL METHYLASE, MITOCHONDRIAL"/>
    <property type="match status" value="1"/>
</dbReference>
<name>A0A5K7YPE2_9BACT</name>
<evidence type="ECO:0000256" key="4">
    <source>
        <dbReference type="ARBA" id="ARBA00022691"/>
    </source>
</evidence>
<gene>
    <name evidence="6" type="primary">ubiE_2</name>
    <name evidence="5" type="synonym">menG</name>
    <name evidence="6" type="ORF">DSCA_41930</name>
</gene>
<dbReference type="CDD" id="cd02440">
    <property type="entry name" value="AdoMet_MTases"/>
    <property type="match status" value="1"/>
</dbReference>
<keyword evidence="2 5" id="KW-0489">Methyltransferase</keyword>
<dbReference type="NCBIfam" id="TIGR01934">
    <property type="entry name" value="MenG_MenH_UbiE"/>
    <property type="match status" value="1"/>
</dbReference>
<dbReference type="PROSITE" id="PS51608">
    <property type="entry name" value="SAM_MT_UBIE"/>
    <property type="match status" value="1"/>
</dbReference>
<dbReference type="GO" id="GO:0006744">
    <property type="term" value="P:ubiquinone biosynthetic process"/>
    <property type="evidence" value="ECO:0007669"/>
    <property type="project" value="UniProtKB-UniPathway"/>
</dbReference>
<dbReference type="InterPro" id="IPR029063">
    <property type="entry name" value="SAM-dependent_MTases_sf"/>
</dbReference>
<dbReference type="RefSeq" id="WP_155318224.1">
    <property type="nucleotide sequence ID" value="NZ_AP021874.1"/>
</dbReference>
<dbReference type="GO" id="GO:0043770">
    <property type="term" value="F:demethylmenaquinone methyltransferase activity"/>
    <property type="evidence" value="ECO:0007669"/>
    <property type="project" value="UniProtKB-UniRule"/>
</dbReference>
<dbReference type="EMBL" id="AP021874">
    <property type="protein sequence ID" value="BBO70263.1"/>
    <property type="molecule type" value="Genomic_DNA"/>
</dbReference>
<dbReference type="Pfam" id="PF01209">
    <property type="entry name" value="Ubie_methyltran"/>
    <property type="match status" value="1"/>
</dbReference>
<reference evidence="6 7" key="1">
    <citation type="submission" date="2019-11" db="EMBL/GenBank/DDBJ databases">
        <title>Comparative genomics of hydrocarbon-degrading Desulfosarcina strains.</title>
        <authorList>
            <person name="Watanabe M."/>
            <person name="Kojima H."/>
            <person name="Fukui M."/>
        </authorList>
    </citation>
    <scope>NUCLEOTIDE SEQUENCE [LARGE SCALE GENOMIC DNA]</scope>
    <source>
        <strain evidence="6 7">PL12</strain>
    </source>
</reference>
<dbReference type="OrthoDB" id="9808140at2"/>
<dbReference type="PANTHER" id="PTHR43591">
    <property type="entry name" value="METHYLTRANSFERASE"/>
    <property type="match status" value="1"/>
</dbReference>
<feature type="binding site" evidence="5">
    <location>
        <begin position="106"/>
        <end position="107"/>
    </location>
    <ligand>
        <name>S-adenosyl-L-methionine</name>
        <dbReference type="ChEBI" id="CHEBI:59789"/>
    </ligand>
</feature>
<keyword evidence="4 5" id="KW-0949">S-adenosyl-L-methionine</keyword>
<organism evidence="6 7">
    <name type="scientific">Desulfosarcina alkanivorans</name>
    <dbReference type="NCBI Taxonomy" id="571177"/>
    <lineage>
        <taxon>Bacteria</taxon>
        <taxon>Pseudomonadati</taxon>
        <taxon>Thermodesulfobacteriota</taxon>
        <taxon>Desulfobacteria</taxon>
        <taxon>Desulfobacterales</taxon>
        <taxon>Desulfosarcinaceae</taxon>
        <taxon>Desulfosarcina</taxon>
    </lineage>
</organism>
<evidence type="ECO:0000313" key="7">
    <source>
        <dbReference type="Proteomes" id="UP000427906"/>
    </source>
</evidence>
<keyword evidence="1 5" id="KW-0474">Menaquinone biosynthesis</keyword>
<dbReference type="UniPathway" id="UPA00079">
    <property type="reaction ID" value="UER00169"/>
</dbReference>
<comment type="caution">
    <text evidence="5">Lacks conserved residue(s) required for the propagation of feature annotation.</text>
</comment>
<comment type="pathway">
    <text evidence="5">Quinol/quinone metabolism; menaquinone biosynthesis; menaquinol from 1,4-dihydroxy-2-naphthoate: step 2/2.</text>
</comment>
<evidence type="ECO:0000256" key="1">
    <source>
        <dbReference type="ARBA" id="ARBA00022428"/>
    </source>
</evidence>
<comment type="function">
    <text evidence="5">Methyltransferase required for the conversion of demethylmenaquinol (DMKH2) to menaquinol (MKH2).</text>
</comment>
<comment type="similarity">
    <text evidence="5">Belongs to the class I-like SAM-binding methyltransferase superfamily. MenG/UbiE family.</text>
</comment>
<dbReference type="UniPathway" id="UPA00232"/>
<keyword evidence="3 5" id="KW-0808">Transferase</keyword>
<dbReference type="NCBIfam" id="NF001244">
    <property type="entry name" value="PRK00216.1-5"/>
    <property type="match status" value="1"/>
</dbReference>
<feature type="binding site" evidence="5">
    <location>
        <position position="79"/>
    </location>
    <ligand>
        <name>S-adenosyl-L-methionine</name>
        <dbReference type="ChEBI" id="CHEBI:59789"/>
    </ligand>
</feature>
<dbReference type="AlphaFoldDB" id="A0A5K7YPE2"/>
<keyword evidence="7" id="KW-1185">Reference proteome</keyword>
<dbReference type="GO" id="GO:0009234">
    <property type="term" value="P:menaquinone biosynthetic process"/>
    <property type="evidence" value="ECO:0007669"/>
    <property type="project" value="UniProtKB-UniRule"/>
</dbReference>
<keyword evidence="6" id="KW-0830">Ubiquinone</keyword>
<protein>
    <recommendedName>
        <fullName evidence="5">Demethylmenaquinone methyltransferase</fullName>
        <ecNumber evidence="5">2.1.1.163</ecNumber>
    </recommendedName>
</protein>
<dbReference type="InterPro" id="IPR004033">
    <property type="entry name" value="UbiE/COQ5_MeTrFase"/>
</dbReference>
<dbReference type="Gene3D" id="3.40.50.150">
    <property type="entry name" value="Vaccinia Virus protein VP39"/>
    <property type="match status" value="1"/>
</dbReference>
<comment type="catalytic activity">
    <reaction evidence="5">
        <text>a 2-demethylmenaquinol + S-adenosyl-L-methionine = a menaquinol + S-adenosyl-L-homocysteine + H(+)</text>
        <dbReference type="Rhea" id="RHEA:42640"/>
        <dbReference type="Rhea" id="RHEA-COMP:9539"/>
        <dbReference type="Rhea" id="RHEA-COMP:9563"/>
        <dbReference type="ChEBI" id="CHEBI:15378"/>
        <dbReference type="ChEBI" id="CHEBI:18151"/>
        <dbReference type="ChEBI" id="CHEBI:55437"/>
        <dbReference type="ChEBI" id="CHEBI:57856"/>
        <dbReference type="ChEBI" id="CHEBI:59789"/>
        <dbReference type="EC" id="2.1.1.163"/>
    </reaction>
</comment>
<feature type="binding site" evidence="5">
    <location>
        <position position="58"/>
    </location>
    <ligand>
        <name>S-adenosyl-L-methionine</name>
        <dbReference type="ChEBI" id="CHEBI:59789"/>
    </ligand>
</feature>
<dbReference type="GO" id="GO:0032259">
    <property type="term" value="P:methylation"/>
    <property type="evidence" value="ECO:0007669"/>
    <property type="project" value="UniProtKB-KW"/>
</dbReference>
<dbReference type="KEGG" id="dalk:DSCA_41930"/>
<accession>A0A5K7YPE2</accession>
<dbReference type="SUPFAM" id="SSF53335">
    <property type="entry name" value="S-adenosyl-L-methionine-dependent methyltransferases"/>
    <property type="match status" value="1"/>
</dbReference>
<evidence type="ECO:0000256" key="3">
    <source>
        <dbReference type="ARBA" id="ARBA00022679"/>
    </source>
</evidence>
<dbReference type="InterPro" id="IPR023576">
    <property type="entry name" value="UbiE/COQ5_MeTrFase_CS"/>
</dbReference>
<evidence type="ECO:0000313" key="6">
    <source>
        <dbReference type="EMBL" id="BBO70263.1"/>
    </source>
</evidence>
<dbReference type="PROSITE" id="PS01183">
    <property type="entry name" value="UBIE_1"/>
    <property type="match status" value="1"/>
</dbReference>
<proteinExistence type="inferred from homology"/>
<evidence type="ECO:0000256" key="5">
    <source>
        <dbReference type="HAMAP-Rule" id="MF_01813"/>
    </source>
</evidence>
<dbReference type="Proteomes" id="UP000427906">
    <property type="component" value="Chromosome"/>
</dbReference>